<gene>
    <name evidence="1" type="ORF">S03H2_69521</name>
</gene>
<dbReference type="EMBL" id="BARU01045954">
    <property type="protein sequence ID" value="GAH98097.1"/>
    <property type="molecule type" value="Genomic_DNA"/>
</dbReference>
<proteinExistence type="predicted"/>
<reference evidence="1" key="1">
    <citation type="journal article" date="2014" name="Front. Microbiol.">
        <title>High frequency of phylogenetically diverse reductive dehalogenase-homologous genes in deep subseafloor sedimentary metagenomes.</title>
        <authorList>
            <person name="Kawai M."/>
            <person name="Futagami T."/>
            <person name="Toyoda A."/>
            <person name="Takaki Y."/>
            <person name="Nishi S."/>
            <person name="Hori S."/>
            <person name="Arai W."/>
            <person name="Tsubouchi T."/>
            <person name="Morono Y."/>
            <person name="Uchiyama I."/>
            <person name="Ito T."/>
            <person name="Fujiyama A."/>
            <person name="Inagaki F."/>
            <person name="Takami H."/>
        </authorList>
    </citation>
    <scope>NUCLEOTIDE SEQUENCE</scope>
    <source>
        <strain evidence="1">Expedition CK06-06</strain>
    </source>
</reference>
<organism evidence="1">
    <name type="scientific">marine sediment metagenome</name>
    <dbReference type="NCBI Taxonomy" id="412755"/>
    <lineage>
        <taxon>unclassified sequences</taxon>
        <taxon>metagenomes</taxon>
        <taxon>ecological metagenomes</taxon>
    </lineage>
</organism>
<comment type="caution">
    <text evidence="1">The sequence shown here is derived from an EMBL/GenBank/DDBJ whole genome shotgun (WGS) entry which is preliminary data.</text>
</comment>
<protein>
    <submittedName>
        <fullName evidence="1">Uncharacterized protein</fullName>
    </submittedName>
</protein>
<feature type="non-terminal residue" evidence="1">
    <location>
        <position position="1"/>
    </location>
</feature>
<evidence type="ECO:0000313" key="1">
    <source>
        <dbReference type="EMBL" id="GAH98097.1"/>
    </source>
</evidence>
<sequence>DNLLCNHKIVNLNRLKFIISKLKAGWSEFMSVYKNIAEFLEFINISNEKFTLFEWKPASSMRRFDTPNFSRTLKYSYSIWKRISRINE</sequence>
<accession>X1JVI7</accession>
<dbReference type="AlphaFoldDB" id="X1JVI7"/>
<name>X1JVI7_9ZZZZ</name>